<dbReference type="AlphaFoldDB" id="A0A174JSU5"/>
<dbReference type="EMBL" id="CYZH01000023">
    <property type="protein sequence ID" value="CUP00718.1"/>
    <property type="molecule type" value="Genomic_DNA"/>
</dbReference>
<accession>A0A174JSU5</accession>
<dbReference type="STRING" id="338188.ERS852397_03304"/>
<proteinExistence type="predicted"/>
<dbReference type="InterPro" id="IPR024353">
    <property type="entry name" value="DUF3871"/>
</dbReference>
<evidence type="ECO:0000313" key="1">
    <source>
        <dbReference type="EMBL" id="CUP00718.1"/>
    </source>
</evidence>
<evidence type="ECO:0000313" key="2">
    <source>
        <dbReference type="Proteomes" id="UP000095517"/>
    </source>
</evidence>
<gene>
    <name evidence="1" type="ORF">ERS852397_03304</name>
</gene>
<name>A0A174JSU5_9BACE</name>
<protein>
    <submittedName>
        <fullName evidence="1">DUF based on B. Theta Gene description</fullName>
    </submittedName>
</protein>
<dbReference type="RefSeq" id="WP_055279702.1">
    <property type="nucleotide sequence ID" value="NZ_CABIXA010000023.1"/>
</dbReference>
<dbReference type="Proteomes" id="UP000095517">
    <property type="component" value="Unassembled WGS sequence"/>
</dbReference>
<reference evidence="1 2" key="1">
    <citation type="submission" date="2015-09" db="EMBL/GenBank/DDBJ databases">
        <authorList>
            <consortium name="Pathogen Informatics"/>
        </authorList>
    </citation>
    <scope>NUCLEOTIDE SEQUENCE [LARGE SCALE GENOMIC DNA]</scope>
    <source>
        <strain evidence="1 2">2789STDY5608840</strain>
    </source>
</reference>
<organism evidence="1 2">
    <name type="scientific">Bacteroides finegoldii</name>
    <dbReference type="NCBI Taxonomy" id="338188"/>
    <lineage>
        <taxon>Bacteria</taxon>
        <taxon>Pseudomonadati</taxon>
        <taxon>Bacteroidota</taxon>
        <taxon>Bacteroidia</taxon>
        <taxon>Bacteroidales</taxon>
        <taxon>Bacteroidaceae</taxon>
        <taxon>Bacteroides</taxon>
    </lineage>
</organism>
<dbReference type="Pfam" id="PF12987">
    <property type="entry name" value="DUF3871"/>
    <property type="match status" value="1"/>
</dbReference>
<sequence length="342" mass="38878">MRNLQIIGNVPQVRRESNFGEYAEEAVIIEEQPKVKKENPHFLEANTLEVTMQHLKEDCITPVFAKDNELTIPHPAFIDTVYDAANAFFSGESIDKPDIRVSHIIKGRIPEAIHKPANQLLESDKTIYYERCAFIIQIPTIYETVNGNKLILTIGGVRAYNHTNLYSKKGAERFKVFIGFICKVCTNLCVSTDGFLSCLEVTNTKDLYRAVLEMFQSYQPAKHLHLMQTLGNSYLTEHQFCQLLGRMRLRQSLPQGYQKDIPKMLITDSQINTVAKAYINDKNFGSLGNDISMWKLFNLLTGANKTHSYIDSFLDRAVNATEIATGINAALHGDTKYKWFID</sequence>